<accession>A0A0F9MVU5</accession>
<feature type="domain" description="Phage head morphogenesis" evidence="1">
    <location>
        <begin position="58"/>
        <end position="156"/>
    </location>
</feature>
<dbReference type="EMBL" id="LAZR01004299">
    <property type="protein sequence ID" value="KKN09874.1"/>
    <property type="molecule type" value="Genomic_DNA"/>
</dbReference>
<feature type="non-terminal residue" evidence="2">
    <location>
        <position position="272"/>
    </location>
</feature>
<dbReference type="NCBIfam" id="TIGR01641">
    <property type="entry name" value="phageSPP1_gp7"/>
    <property type="match status" value="1"/>
</dbReference>
<evidence type="ECO:0000313" key="2">
    <source>
        <dbReference type="EMBL" id="KKN09874.1"/>
    </source>
</evidence>
<dbReference type="Pfam" id="PF04233">
    <property type="entry name" value="Phage_Mu_F"/>
    <property type="match status" value="1"/>
</dbReference>
<reference evidence="2" key="1">
    <citation type="journal article" date="2015" name="Nature">
        <title>Complex archaea that bridge the gap between prokaryotes and eukaryotes.</title>
        <authorList>
            <person name="Spang A."/>
            <person name="Saw J.H."/>
            <person name="Jorgensen S.L."/>
            <person name="Zaremba-Niedzwiedzka K."/>
            <person name="Martijn J."/>
            <person name="Lind A.E."/>
            <person name="van Eijk R."/>
            <person name="Schleper C."/>
            <person name="Guy L."/>
            <person name="Ettema T.J."/>
        </authorList>
    </citation>
    <scope>NUCLEOTIDE SEQUENCE</scope>
</reference>
<name>A0A0F9MVU5_9ZZZZ</name>
<gene>
    <name evidence="2" type="ORF">LCGC14_1042140</name>
</gene>
<sequence length="272" mass="29755">MSEVGSQPAETIMEGALQAEQLGLAINLDLVNQEVLDYAGQFTNEWWQRTAFTTQTALRSAITDNIATGAPLRVLERNLEPLFGRARARVIAATETTRMYAEGNRRAYKSAGVRQVEFQTVRDARVDPLCDALQGQKLDIDDEANFPPIHPRCRCWIAPITGEGEVLTRSETVPGAPKSIETQASELLSSARKARPSVTRALNKVVKARDGKLIGRQFAVKTEKSLISKMNELVKSGTDPGVVGTGINDSLRYTMQFSKSAYAKSSQAALVD</sequence>
<proteinExistence type="predicted"/>
<protein>
    <recommendedName>
        <fullName evidence="1">Phage head morphogenesis domain-containing protein</fullName>
    </recommendedName>
</protein>
<dbReference type="AlphaFoldDB" id="A0A0F9MVU5"/>
<dbReference type="InterPro" id="IPR006528">
    <property type="entry name" value="Phage_head_morphogenesis_dom"/>
</dbReference>
<evidence type="ECO:0000259" key="1">
    <source>
        <dbReference type="Pfam" id="PF04233"/>
    </source>
</evidence>
<comment type="caution">
    <text evidence="2">The sequence shown here is derived from an EMBL/GenBank/DDBJ whole genome shotgun (WGS) entry which is preliminary data.</text>
</comment>
<organism evidence="2">
    <name type="scientific">marine sediment metagenome</name>
    <dbReference type="NCBI Taxonomy" id="412755"/>
    <lineage>
        <taxon>unclassified sequences</taxon>
        <taxon>metagenomes</taxon>
        <taxon>ecological metagenomes</taxon>
    </lineage>
</organism>